<dbReference type="InterPro" id="IPR011075">
    <property type="entry name" value="TetR_C"/>
</dbReference>
<dbReference type="PANTHER" id="PTHR47506:SF1">
    <property type="entry name" value="HTH-TYPE TRANSCRIPTIONAL REGULATOR YJDC"/>
    <property type="match status" value="1"/>
</dbReference>
<dbReference type="EMBL" id="FOUP01000001">
    <property type="protein sequence ID" value="SFM78753.1"/>
    <property type="molecule type" value="Genomic_DNA"/>
</dbReference>
<dbReference type="OrthoDB" id="9805134at2"/>
<proteinExistence type="predicted"/>
<organism evidence="7 8">
    <name type="scientific">Saccharopolyspora antimicrobica</name>
    <dbReference type="NCBI Taxonomy" id="455193"/>
    <lineage>
        <taxon>Bacteria</taxon>
        <taxon>Bacillati</taxon>
        <taxon>Actinomycetota</taxon>
        <taxon>Actinomycetes</taxon>
        <taxon>Pseudonocardiales</taxon>
        <taxon>Pseudonocardiaceae</taxon>
        <taxon>Saccharopolyspora</taxon>
    </lineage>
</organism>
<dbReference type="RefSeq" id="WP_093146857.1">
    <property type="nucleotide sequence ID" value="NZ_FOUP01000001.1"/>
</dbReference>
<dbReference type="Gene3D" id="1.10.10.60">
    <property type="entry name" value="Homeodomain-like"/>
    <property type="match status" value="1"/>
</dbReference>
<sequence length="192" mass="21137">MARTKEFDPEVALQRALELFWERGYEATSTAELVAHLGVARASIYATFGDKRRLYLKALERYLRITDESVVEVLSAGTALAGVHRLIDRYAEKAAADAERVGCMVVNAAVESSSRDAEVHRLVESSWSFLEASLTSALARARAEGDLPADREPRALARMLLVFFQGIQVMGRAPADADRIRDAAAQMRVLLG</sequence>
<name>A0A1I4TQC1_9PSEU</name>
<dbReference type="EMBL" id="RBXX01000002">
    <property type="protein sequence ID" value="RKT88502.1"/>
    <property type="molecule type" value="Genomic_DNA"/>
</dbReference>
<dbReference type="Proteomes" id="UP000199398">
    <property type="component" value="Unassembled WGS sequence"/>
</dbReference>
<keyword evidence="1" id="KW-0805">Transcription regulation</keyword>
<dbReference type="STRING" id="455193.SAMN05421805_1011523"/>
<reference evidence="6 9" key="2">
    <citation type="submission" date="2018-10" db="EMBL/GenBank/DDBJ databases">
        <title>Sequencing the genomes of 1000 actinobacteria strains.</title>
        <authorList>
            <person name="Klenk H.-P."/>
        </authorList>
    </citation>
    <scope>NUCLEOTIDE SEQUENCE [LARGE SCALE GENOMIC DNA]</scope>
    <source>
        <strain evidence="6 9">DSM 45119</strain>
    </source>
</reference>
<evidence type="ECO:0000313" key="9">
    <source>
        <dbReference type="Proteomes" id="UP000270697"/>
    </source>
</evidence>
<dbReference type="PRINTS" id="PR00455">
    <property type="entry name" value="HTHTETR"/>
</dbReference>
<dbReference type="InterPro" id="IPR001647">
    <property type="entry name" value="HTH_TetR"/>
</dbReference>
<dbReference type="InterPro" id="IPR009057">
    <property type="entry name" value="Homeodomain-like_sf"/>
</dbReference>
<gene>
    <name evidence="6" type="ORF">ATL45_6937</name>
    <name evidence="7" type="ORF">SAMN05421805_1011523</name>
</gene>
<dbReference type="SUPFAM" id="SSF46689">
    <property type="entry name" value="Homeodomain-like"/>
    <property type="match status" value="1"/>
</dbReference>
<keyword evidence="2 4" id="KW-0238">DNA-binding</keyword>
<dbReference type="GO" id="GO:0003677">
    <property type="term" value="F:DNA binding"/>
    <property type="evidence" value="ECO:0007669"/>
    <property type="project" value="UniProtKB-UniRule"/>
</dbReference>
<keyword evidence="9" id="KW-1185">Reference proteome</keyword>
<evidence type="ECO:0000259" key="5">
    <source>
        <dbReference type="PROSITE" id="PS50977"/>
    </source>
</evidence>
<keyword evidence="3" id="KW-0804">Transcription</keyword>
<evidence type="ECO:0000256" key="1">
    <source>
        <dbReference type="ARBA" id="ARBA00023015"/>
    </source>
</evidence>
<reference evidence="7 8" key="1">
    <citation type="submission" date="2016-10" db="EMBL/GenBank/DDBJ databases">
        <authorList>
            <person name="de Groot N.N."/>
        </authorList>
    </citation>
    <scope>NUCLEOTIDE SEQUENCE [LARGE SCALE GENOMIC DNA]</scope>
    <source>
        <strain evidence="7 8">CPCC 201259</strain>
    </source>
</reference>
<feature type="DNA-binding region" description="H-T-H motif" evidence="4">
    <location>
        <begin position="29"/>
        <end position="48"/>
    </location>
</feature>
<dbReference type="AlphaFoldDB" id="A0A1I4TQC1"/>
<dbReference type="Proteomes" id="UP000270697">
    <property type="component" value="Unassembled WGS sequence"/>
</dbReference>
<dbReference type="SUPFAM" id="SSF48498">
    <property type="entry name" value="Tetracyclin repressor-like, C-terminal domain"/>
    <property type="match status" value="1"/>
</dbReference>
<dbReference type="PANTHER" id="PTHR47506">
    <property type="entry name" value="TRANSCRIPTIONAL REGULATORY PROTEIN"/>
    <property type="match status" value="1"/>
</dbReference>
<accession>A0A1I4TQC1</accession>
<dbReference type="Pfam" id="PF00440">
    <property type="entry name" value="TetR_N"/>
    <property type="match status" value="1"/>
</dbReference>
<evidence type="ECO:0000313" key="8">
    <source>
        <dbReference type="Proteomes" id="UP000199398"/>
    </source>
</evidence>
<feature type="domain" description="HTH tetR-type" evidence="5">
    <location>
        <begin position="6"/>
        <end position="66"/>
    </location>
</feature>
<dbReference type="InterPro" id="IPR036271">
    <property type="entry name" value="Tet_transcr_reg_TetR-rel_C_sf"/>
</dbReference>
<dbReference type="Pfam" id="PF16925">
    <property type="entry name" value="TetR_C_13"/>
    <property type="match status" value="1"/>
</dbReference>
<evidence type="ECO:0000313" key="6">
    <source>
        <dbReference type="EMBL" id="RKT88502.1"/>
    </source>
</evidence>
<evidence type="ECO:0000256" key="4">
    <source>
        <dbReference type="PROSITE-ProRule" id="PRU00335"/>
    </source>
</evidence>
<dbReference type="Gene3D" id="1.10.357.10">
    <property type="entry name" value="Tetracycline Repressor, domain 2"/>
    <property type="match status" value="1"/>
</dbReference>
<evidence type="ECO:0000256" key="2">
    <source>
        <dbReference type="ARBA" id="ARBA00023125"/>
    </source>
</evidence>
<dbReference type="PROSITE" id="PS50977">
    <property type="entry name" value="HTH_TETR_2"/>
    <property type="match status" value="1"/>
</dbReference>
<evidence type="ECO:0000313" key="7">
    <source>
        <dbReference type="EMBL" id="SFM78753.1"/>
    </source>
</evidence>
<protein>
    <submittedName>
        <fullName evidence="6">TetR family transcriptional regulator</fullName>
    </submittedName>
    <submittedName>
        <fullName evidence="7">TetR/AcrR family transcriptional regulator, transcriptional repressor for nem operon</fullName>
    </submittedName>
</protein>
<evidence type="ECO:0000256" key="3">
    <source>
        <dbReference type="ARBA" id="ARBA00023163"/>
    </source>
</evidence>